<organism evidence="3 4">
    <name type="scientific">Hymenobacter algoricola</name>
    <dbReference type="NCBI Taxonomy" id="486267"/>
    <lineage>
        <taxon>Bacteria</taxon>
        <taxon>Pseudomonadati</taxon>
        <taxon>Bacteroidota</taxon>
        <taxon>Cytophagia</taxon>
        <taxon>Cytophagales</taxon>
        <taxon>Hymenobacteraceae</taxon>
        <taxon>Hymenobacter</taxon>
    </lineage>
</organism>
<dbReference type="EMBL" id="BAABDH010000099">
    <property type="protein sequence ID" value="GAA3946441.1"/>
    <property type="molecule type" value="Genomic_DNA"/>
</dbReference>
<dbReference type="InterPro" id="IPR021448">
    <property type="entry name" value="DUF3098"/>
</dbReference>
<evidence type="ECO:0000256" key="1">
    <source>
        <dbReference type="SAM" id="MobiDB-lite"/>
    </source>
</evidence>
<sequence length="112" mass="11737">MEQKPTPRFAFGPRNYRLMFIGLAVLAAGFVTMTLDSAPYGEGFLGITLGPILLAIGFGIEFWAVMARNGHHAAVATDAVTREELAANPVPGGAPAPASPAAPVRPTYTRPS</sequence>
<protein>
    <recommendedName>
        <fullName evidence="5">DUF3098 domain-containing protein</fullName>
    </recommendedName>
</protein>
<gene>
    <name evidence="3" type="ORF">GCM10022406_30350</name>
</gene>
<keyword evidence="2" id="KW-1133">Transmembrane helix</keyword>
<dbReference type="RefSeq" id="WP_345115742.1">
    <property type="nucleotide sequence ID" value="NZ_BAABDH010000099.1"/>
</dbReference>
<reference evidence="4" key="1">
    <citation type="journal article" date="2019" name="Int. J. Syst. Evol. Microbiol.">
        <title>The Global Catalogue of Microorganisms (GCM) 10K type strain sequencing project: providing services to taxonomists for standard genome sequencing and annotation.</title>
        <authorList>
            <consortium name="The Broad Institute Genomics Platform"/>
            <consortium name="The Broad Institute Genome Sequencing Center for Infectious Disease"/>
            <person name="Wu L."/>
            <person name="Ma J."/>
        </authorList>
    </citation>
    <scope>NUCLEOTIDE SEQUENCE [LARGE SCALE GENOMIC DNA]</scope>
    <source>
        <strain evidence="4">JCM 17214</strain>
    </source>
</reference>
<dbReference type="Pfam" id="PF11297">
    <property type="entry name" value="DUF3098"/>
    <property type="match status" value="1"/>
</dbReference>
<evidence type="ECO:0000313" key="3">
    <source>
        <dbReference type="EMBL" id="GAA3946441.1"/>
    </source>
</evidence>
<feature type="transmembrane region" description="Helical" evidence="2">
    <location>
        <begin position="20"/>
        <end position="38"/>
    </location>
</feature>
<keyword evidence="2" id="KW-0812">Transmembrane</keyword>
<comment type="caution">
    <text evidence="3">The sequence shown here is derived from an EMBL/GenBank/DDBJ whole genome shotgun (WGS) entry which is preliminary data.</text>
</comment>
<dbReference type="Proteomes" id="UP001499909">
    <property type="component" value="Unassembled WGS sequence"/>
</dbReference>
<proteinExistence type="predicted"/>
<evidence type="ECO:0008006" key="5">
    <source>
        <dbReference type="Google" id="ProtNLM"/>
    </source>
</evidence>
<evidence type="ECO:0000313" key="4">
    <source>
        <dbReference type="Proteomes" id="UP001499909"/>
    </source>
</evidence>
<name>A0ABP7NIR6_9BACT</name>
<feature type="region of interest" description="Disordered" evidence="1">
    <location>
        <begin position="87"/>
        <end position="112"/>
    </location>
</feature>
<keyword evidence="4" id="KW-1185">Reference proteome</keyword>
<evidence type="ECO:0000256" key="2">
    <source>
        <dbReference type="SAM" id="Phobius"/>
    </source>
</evidence>
<accession>A0ABP7NIR6</accession>
<keyword evidence="2" id="KW-0472">Membrane</keyword>
<feature type="transmembrane region" description="Helical" evidence="2">
    <location>
        <begin position="44"/>
        <end position="65"/>
    </location>
</feature>